<dbReference type="PROSITE" id="PS51257">
    <property type="entry name" value="PROKAR_LIPOPROTEIN"/>
    <property type="match status" value="1"/>
</dbReference>
<evidence type="ECO:0000313" key="3">
    <source>
        <dbReference type="Proteomes" id="UP000580861"/>
    </source>
</evidence>
<dbReference type="AlphaFoldDB" id="A0A841BFZ4"/>
<accession>A0A841BFZ4</accession>
<name>A0A841BFZ4_9PSEU</name>
<evidence type="ECO:0000256" key="1">
    <source>
        <dbReference type="SAM" id="SignalP"/>
    </source>
</evidence>
<organism evidence="2 3">
    <name type="scientific">Amycolatopsis umgeniensis</name>
    <dbReference type="NCBI Taxonomy" id="336628"/>
    <lineage>
        <taxon>Bacteria</taxon>
        <taxon>Bacillati</taxon>
        <taxon>Actinomycetota</taxon>
        <taxon>Actinomycetes</taxon>
        <taxon>Pseudonocardiales</taxon>
        <taxon>Pseudonocardiaceae</taxon>
        <taxon>Amycolatopsis</taxon>
    </lineage>
</organism>
<dbReference type="Proteomes" id="UP000580861">
    <property type="component" value="Unassembled WGS sequence"/>
</dbReference>
<reference evidence="2 3" key="1">
    <citation type="submission" date="2020-08" db="EMBL/GenBank/DDBJ databases">
        <title>Sequencing the genomes of 1000 actinobacteria strains.</title>
        <authorList>
            <person name="Klenk H.-P."/>
        </authorList>
    </citation>
    <scope>NUCLEOTIDE SEQUENCE [LARGE SCALE GENOMIC DNA]</scope>
    <source>
        <strain evidence="2 3">DSM 45272</strain>
    </source>
</reference>
<gene>
    <name evidence="2" type="ORF">HDA45_007835</name>
</gene>
<comment type="caution">
    <text evidence="2">The sequence shown here is derived from an EMBL/GenBank/DDBJ whole genome shotgun (WGS) entry which is preliminary data.</text>
</comment>
<feature type="chain" id="PRO_5032786109" description="Secreted protein" evidence="1">
    <location>
        <begin position="22"/>
        <end position="140"/>
    </location>
</feature>
<keyword evidence="1" id="KW-0732">Signal</keyword>
<protein>
    <recommendedName>
        <fullName evidence="4">Secreted protein</fullName>
    </recommendedName>
</protein>
<evidence type="ECO:0000313" key="2">
    <source>
        <dbReference type="EMBL" id="MBB5857748.1"/>
    </source>
</evidence>
<evidence type="ECO:0008006" key="4">
    <source>
        <dbReference type="Google" id="ProtNLM"/>
    </source>
</evidence>
<dbReference type="RefSeq" id="WP_184904126.1">
    <property type="nucleotide sequence ID" value="NZ_JACHMX010000001.1"/>
</dbReference>
<feature type="signal peptide" evidence="1">
    <location>
        <begin position="1"/>
        <end position="21"/>
    </location>
</feature>
<dbReference type="EMBL" id="JACHMX010000001">
    <property type="protein sequence ID" value="MBB5857748.1"/>
    <property type="molecule type" value="Genomic_DNA"/>
</dbReference>
<sequence>MARVLLLVSAGVLFLGTVACATPDSPARPVVTVTTSAAPATTDPPSTKVTTTIVATSTTAAPTTKAPTKTKAGQRGTACRKDASQCYEPGTSTKCQTGGCVDAARGMTQRDIEKARDQWLRRHPGWCAAGETGAVAPCSP</sequence>
<proteinExistence type="predicted"/>
<keyword evidence="3" id="KW-1185">Reference proteome</keyword>